<dbReference type="EMBL" id="JRPN01000025">
    <property type="protein sequence ID" value="KGT75313.1"/>
    <property type="molecule type" value="Genomic_DNA"/>
</dbReference>
<reference evidence="1 2" key="1">
    <citation type="submission" date="2014-09" db="EMBL/GenBank/DDBJ databases">
        <title>Draft genome of Bradyrhizobium japonicum Is-34.</title>
        <authorList>
            <person name="Tsurumaru H."/>
            <person name="Yamakawa T."/>
            <person name="Hashimoto S."/>
            <person name="Okizaki K."/>
            <person name="Kanesaki Y."/>
            <person name="Yoshikawa H."/>
            <person name="Yajima S."/>
        </authorList>
    </citation>
    <scope>NUCLEOTIDE SEQUENCE [LARGE SCALE GENOMIC DNA]</scope>
    <source>
        <strain evidence="1 2">Is-34</strain>
    </source>
</reference>
<name>A0A0A3YNP9_BRAJP</name>
<dbReference type="Proteomes" id="UP000030377">
    <property type="component" value="Unassembled WGS sequence"/>
</dbReference>
<accession>A0A0A3YNP9</accession>
<proteinExistence type="predicted"/>
<evidence type="ECO:0000313" key="1">
    <source>
        <dbReference type="EMBL" id="KGT75313.1"/>
    </source>
</evidence>
<dbReference type="AlphaFoldDB" id="A0A0A3YNP9"/>
<gene>
    <name evidence="1" type="ORF">MA20_32955</name>
</gene>
<protein>
    <submittedName>
        <fullName evidence="1">Uncharacterized protein</fullName>
    </submittedName>
</protein>
<comment type="caution">
    <text evidence="1">The sequence shown here is derived from an EMBL/GenBank/DDBJ whole genome shotgun (WGS) entry which is preliminary data.</text>
</comment>
<organism evidence="1 2">
    <name type="scientific">Bradyrhizobium japonicum</name>
    <dbReference type="NCBI Taxonomy" id="375"/>
    <lineage>
        <taxon>Bacteria</taxon>
        <taxon>Pseudomonadati</taxon>
        <taxon>Pseudomonadota</taxon>
        <taxon>Alphaproteobacteria</taxon>
        <taxon>Hyphomicrobiales</taxon>
        <taxon>Nitrobacteraceae</taxon>
        <taxon>Bradyrhizobium</taxon>
    </lineage>
</organism>
<sequence>MKGRKRLLAVVTIPERALAIYRGTSRLLHVSGLVVGEGPLLPARVLWIGVPDHLGSDRPEPIDIRVMNPKDRISGRSQDIAHVSADKIMHGAVRIELQWDRKALPPFRRRGRQEDLLLER</sequence>
<evidence type="ECO:0000313" key="2">
    <source>
        <dbReference type="Proteomes" id="UP000030377"/>
    </source>
</evidence>